<dbReference type="NCBIfam" id="TIGR00231">
    <property type="entry name" value="small_GTP"/>
    <property type="match status" value="1"/>
</dbReference>
<dbReference type="SMART" id="SM00173">
    <property type="entry name" value="RAS"/>
    <property type="match status" value="1"/>
</dbReference>
<evidence type="ECO:0000313" key="5">
    <source>
        <dbReference type="EMBL" id="OAO14545.1"/>
    </source>
</evidence>
<dbReference type="Gene3D" id="3.40.50.300">
    <property type="entry name" value="P-loop containing nucleotide triphosphate hydrolases"/>
    <property type="match status" value="1"/>
</dbReference>
<dbReference type="GO" id="GO:0003924">
    <property type="term" value="F:GTPase activity"/>
    <property type="evidence" value="ECO:0007669"/>
    <property type="project" value="InterPro"/>
</dbReference>
<evidence type="ECO:0000256" key="2">
    <source>
        <dbReference type="ARBA" id="ARBA00006270"/>
    </source>
</evidence>
<reference evidence="5 6" key="1">
    <citation type="submission" date="2016-05" db="EMBL/GenBank/DDBJ databases">
        <title>Nuclear genome of Blastocystis sp. subtype 1 NandII.</title>
        <authorList>
            <person name="Gentekaki E."/>
            <person name="Curtis B."/>
            <person name="Stairs C."/>
            <person name="Eme L."/>
            <person name="Herman E."/>
            <person name="Klimes V."/>
            <person name="Arias M.C."/>
            <person name="Elias M."/>
            <person name="Hilliou F."/>
            <person name="Klute M."/>
            <person name="Malik S.-B."/>
            <person name="Pightling A."/>
            <person name="Rachubinski R."/>
            <person name="Salas D."/>
            <person name="Schlacht A."/>
            <person name="Suga H."/>
            <person name="Archibald J."/>
            <person name="Ball S.G."/>
            <person name="Clark G."/>
            <person name="Dacks J."/>
            <person name="Van Der Giezen M."/>
            <person name="Tsaousis A."/>
            <person name="Roger A."/>
        </authorList>
    </citation>
    <scope>NUCLEOTIDE SEQUENCE [LARGE SCALE GENOMIC DNA]</scope>
    <source>
        <strain evidence="6">ATCC 50177 / NandII</strain>
    </source>
</reference>
<dbReference type="STRING" id="478820.A0A196SBW2"/>
<keyword evidence="6" id="KW-1185">Reference proteome</keyword>
<dbReference type="SUPFAM" id="SSF52540">
    <property type="entry name" value="P-loop containing nucleoside triphosphate hydrolases"/>
    <property type="match status" value="1"/>
</dbReference>
<evidence type="ECO:0000256" key="4">
    <source>
        <dbReference type="ARBA" id="ARBA00023136"/>
    </source>
</evidence>
<dbReference type="AlphaFoldDB" id="A0A196SBW2"/>
<gene>
    <name evidence="5" type="ORF">AV274_3848</name>
</gene>
<evidence type="ECO:0000256" key="3">
    <source>
        <dbReference type="ARBA" id="ARBA00022741"/>
    </source>
</evidence>
<comment type="subcellular location">
    <subcellularLocation>
        <location evidence="1">Endomembrane system</location>
    </subcellularLocation>
</comment>
<comment type="similarity">
    <text evidence="2">Belongs to the small GTPase superfamily. Rab family.</text>
</comment>
<evidence type="ECO:0000313" key="6">
    <source>
        <dbReference type="Proteomes" id="UP000078348"/>
    </source>
</evidence>
<dbReference type="InterPro" id="IPR027417">
    <property type="entry name" value="P-loop_NTPase"/>
</dbReference>
<comment type="caution">
    <text evidence="5">The sequence shown here is derived from an EMBL/GenBank/DDBJ whole genome shotgun (WGS) entry which is preliminary data.</text>
</comment>
<dbReference type="FunFam" id="3.40.50.300:FF:000586">
    <property type="entry name" value="Rab family GTPase"/>
    <property type="match status" value="1"/>
</dbReference>
<dbReference type="SMART" id="SM00176">
    <property type="entry name" value="RAN"/>
    <property type="match status" value="1"/>
</dbReference>
<dbReference type="EMBL" id="LXWW01000238">
    <property type="protein sequence ID" value="OAO14545.1"/>
    <property type="molecule type" value="Genomic_DNA"/>
</dbReference>
<dbReference type="GO" id="GO:0012505">
    <property type="term" value="C:endomembrane system"/>
    <property type="evidence" value="ECO:0007669"/>
    <property type="project" value="UniProtKB-SubCell"/>
</dbReference>
<dbReference type="PRINTS" id="PR00449">
    <property type="entry name" value="RASTRNSFRMNG"/>
</dbReference>
<dbReference type="PROSITE" id="PS51420">
    <property type="entry name" value="RHO"/>
    <property type="match status" value="1"/>
</dbReference>
<dbReference type="PROSITE" id="PS51421">
    <property type="entry name" value="RAS"/>
    <property type="match status" value="1"/>
</dbReference>
<protein>
    <submittedName>
        <fullName evidence="5">Rab2b</fullName>
    </submittedName>
</protein>
<dbReference type="InterPro" id="IPR005225">
    <property type="entry name" value="Small_GTP-bd"/>
</dbReference>
<evidence type="ECO:0000256" key="1">
    <source>
        <dbReference type="ARBA" id="ARBA00004308"/>
    </source>
</evidence>
<sequence>MNKIEIKCYINGENELGSSSLYLSRTESWDQVLYKISLKVSKALGSNPRVYNEMGVEVTCIADLEDGDKIYFEPNGGPFVPPTTPTVKPVVNQVSPVVSSPITAPAEVTAEVPTPVPSTPVPMAVPMAVPPAYEAQSVKPQESQEPRATVVKRATGPAKYVMRFIIVGSMSVGKSCLLLQFTDHRFAANAGPTIGVDFGASTISIDGEVVKLQIWDTAGQEDFQAITRAYYREAAAAILVYDMTNKQSYEKLQSWLSAVQCNSTNPNIVITLVGNKSDVKEEEKVVSYADGERFAKENGLLFMETSAKTGYNVDKIFMDTASEIIRRIKSGKMALGEKDGVKVTENAASSTTKIQSGVGASPKKGCC</sequence>
<dbReference type="InterPro" id="IPR050209">
    <property type="entry name" value="Rab_GTPases_membrane_traffic"/>
</dbReference>
<dbReference type="PANTHER" id="PTHR47979">
    <property type="entry name" value="DRAB11-RELATED"/>
    <property type="match status" value="1"/>
</dbReference>
<dbReference type="OrthoDB" id="5976022at2759"/>
<proteinExistence type="inferred from homology"/>
<keyword evidence="3" id="KW-0547">Nucleotide-binding</keyword>
<name>A0A196SBW2_BLAHN</name>
<dbReference type="InterPro" id="IPR001806">
    <property type="entry name" value="Small_GTPase"/>
</dbReference>
<dbReference type="PROSITE" id="PS51419">
    <property type="entry name" value="RAB"/>
    <property type="match status" value="1"/>
</dbReference>
<dbReference type="GO" id="GO:0005525">
    <property type="term" value="F:GTP binding"/>
    <property type="evidence" value="ECO:0007669"/>
    <property type="project" value="InterPro"/>
</dbReference>
<dbReference type="Proteomes" id="UP000078348">
    <property type="component" value="Unassembled WGS sequence"/>
</dbReference>
<keyword evidence="4" id="KW-0472">Membrane</keyword>
<dbReference type="Pfam" id="PF00071">
    <property type="entry name" value="Ras"/>
    <property type="match status" value="1"/>
</dbReference>
<dbReference type="SMART" id="SM00175">
    <property type="entry name" value="RAB"/>
    <property type="match status" value="1"/>
</dbReference>
<accession>A0A196SBW2</accession>
<dbReference type="SMART" id="SM00174">
    <property type="entry name" value="RHO"/>
    <property type="match status" value="1"/>
</dbReference>
<organism evidence="5 6">
    <name type="scientific">Blastocystis sp. subtype 1 (strain ATCC 50177 / NandII)</name>
    <dbReference type="NCBI Taxonomy" id="478820"/>
    <lineage>
        <taxon>Eukaryota</taxon>
        <taxon>Sar</taxon>
        <taxon>Stramenopiles</taxon>
        <taxon>Bigyra</taxon>
        <taxon>Opalozoa</taxon>
        <taxon>Opalinata</taxon>
        <taxon>Blastocystidae</taxon>
        <taxon>Blastocystis</taxon>
    </lineage>
</organism>